<dbReference type="Pfam" id="PF00590">
    <property type="entry name" value="TP_methylase"/>
    <property type="match status" value="1"/>
</dbReference>
<dbReference type="EMBL" id="CP001825">
    <property type="protein sequence ID" value="ACZ41866.1"/>
    <property type="molecule type" value="Genomic_DNA"/>
</dbReference>
<dbReference type="GO" id="GO:0008168">
    <property type="term" value="F:methyltransferase activity"/>
    <property type="evidence" value="ECO:0007669"/>
    <property type="project" value="InterPro"/>
</dbReference>
<dbReference type="InterPro" id="IPR035996">
    <property type="entry name" value="4pyrrol_Methylase_sf"/>
</dbReference>
<dbReference type="AlphaFoldDB" id="D1CG10"/>
<dbReference type="GO" id="GO:0046076">
    <property type="term" value="P:dTTP catabolic process"/>
    <property type="evidence" value="ECO:0007669"/>
    <property type="project" value="TreeGrafter"/>
</dbReference>
<organism evidence="3 4">
    <name type="scientific">Thermobaculum terrenum (strain ATCC BAA-798 / CCMEE 7001 / YNP1)</name>
    <dbReference type="NCBI Taxonomy" id="525904"/>
    <lineage>
        <taxon>Bacteria</taxon>
        <taxon>Bacillati</taxon>
        <taxon>Chloroflexota</taxon>
        <taxon>Chloroflexia</taxon>
        <taxon>Candidatus Thermobaculales</taxon>
        <taxon>Candidatus Thermobaculaceae</taxon>
        <taxon>Thermobaculum</taxon>
    </lineage>
</organism>
<evidence type="ECO:0000313" key="4">
    <source>
        <dbReference type="Proteomes" id="UP000000323"/>
    </source>
</evidence>
<dbReference type="Gene3D" id="3.40.1010.10">
    <property type="entry name" value="Cobalt-precorrin-4 Transmethylase, Domain 1"/>
    <property type="match status" value="1"/>
</dbReference>
<dbReference type="InterPro" id="IPR004518">
    <property type="entry name" value="MazG-like_dom"/>
</dbReference>
<dbReference type="GO" id="GO:0047429">
    <property type="term" value="F:nucleoside triphosphate diphosphatase activity"/>
    <property type="evidence" value="ECO:0007669"/>
    <property type="project" value="InterPro"/>
</dbReference>
<dbReference type="InterPro" id="IPR048011">
    <property type="entry name" value="NTP-PPase_MazG-like_C"/>
</dbReference>
<dbReference type="NCBIfam" id="NF007113">
    <property type="entry name" value="PRK09562.1"/>
    <property type="match status" value="1"/>
</dbReference>
<evidence type="ECO:0000313" key="3">
    <source>
        <dbReference type="EMBL" id="ACZ41866.1"/>
    </source>
</evidence>
<feature type="domain" description="NTP pyrophosphohydrolase MazG-like" evidence="2">
    <location>
        <begin position="267"/>
        <end position="340"/>
    </location>
</feature>
<dbReference type="PANTHER" id="PTHR30522:SF0">
    <property type="entry name" value="NUCLEOSIDE TRIPHOSPHATE PYROPHOSPHOHYDROLASE"/>
    <property type="match status" value="1"/>
</dbReference>
<gene>
    <name evidence="3" type="ordered locus">Tter_0949</name>
</gene>
<dbReference type="Pfam" id="PF03819">
    <property type="entry name" value="MazG"/>
    <property type="match status" value="2"/>
</dbReference>
<evidence type="ECO:0000259" key="2">
    <source>
        <dbReference type="Pfam" id="PF03819"/>
    </source>
</evidence>
<dbReference type="PANTHER" id="PTHR30522">
    <property type="entry name" value="NUCLEOSIDE TRIPHOSPHATE PYROPHOSPHOHYDROLASE"/>
    <property type="match status" value="1"/>
</dbReference>
<dbReference type="CDD" id="cd11529">
    <property type="entry name" value="NTP-PPase_MazG_Cterm"/>
    <property type="match status" value="1"/>
</dbReference>
<dbReference type="InterPro" id="IPR035013">
    <property type="entry name" value="YabN_N"/>
</dbReference>
<dbReference type="FunFam" id="1.10.287.1080:FF:000001">
    <property type="entry name" value="Nucleoside triphosphate pyrophosphohydrolase"/>
    <property type="match status" value="1"/>
</dbReference>
<dbReference type="CDD" id="cd11723">
    <property type="entry name" value="YabN_N_like"/>
    <property type="match status" value="1"/>
</dbReference>
<keyword evidence="4" id="KW-1185">Reference proteome</keyword>
<dbReference type="STRING" id="525904.Tter_0949"/>
<dbReference type="InterPro" id="IPR011551">
    <property type="entry name" value="NTP_PyrPHydrolase_MazG"/>
</dbReference>
<dbReference type="SUPFAM" id="SSF101386">
    <property type="entry name" value="all-alpha NTP pyrophosphatases"/>
    <property type="match status" value="2"/>
</dbReference>
<dbReference type="HOGENOM" id="CLU_038356_1_2_0"/>
<accession>D1CG10</accession>
<protein>
    <submittedName>
        <fullName evidence="3">MazG family protein</fullName>
    </submittedName>
</protein>
<dbReference type="NCBIfam" id="TIGR00444">
    <property type="entry name" value="mazG"/>
    <property type="match status" value="1"/>
</dbReference>
<dbReference type="InterPro" id="IPR048015">
    <property type="entry name" value="NTP-PPase_MazG-like_N"/>
</dbReference>
<dbReference type="GO" id="GO:0046061">
    <property type="term" value="P:dATP catabolic process"/>
    <property type="evidence" value="ECO:0007669"/>
    <property type="project" value="TreeGrafter"/>
</dbReference>
<dbReference type="eggNOG" id="COG3956">
    <property type="taxonomic scope" value="Bacteria"/>
</dbReference>
<dbReference type="OrthoDB" id="9808939at2"/>
<dbReference type="Proteomes" id="UP000000323">
    <property type="component" value="Chromosome 1"/>
</dbReference>
<dbReference type="GO" id="GO:0006203">
    <property type="term" value="P:dGTP catabolic process"/>
    <property type="evidence" value="ECO:0007669"/>
    <property type="project" value="TreeGrafter"/>
</dbReference>
<dbReference type="InterPro" id="IPR014777">
    <property type="entry name" value="4pyrrole_Mease_sub1"/>
</dbReference>
<dbReference type="SUPFAM" id="SSF53790">
    <property type="entry name" value="Tetrapyrrole methylase"/>
    <property type="match status" value="1"/>
</dbReference>
<sequence>MIAEKKLVVVGLGPGDPGMLTIAGKKALEEADEVWVRTRKHPTLDHINFGDKLKSFDEIYDTFDSLDEVYRAIAERLRDRILAADISYLAYAVPGSPSAGERSVKLLRESLRDTPVNLKILPSVSALEAIMIELGLDPIDDGLQLVDASELEWLYELYPSAKSQYLNPTIPLLVTGVWNQSLASVTKLFLLSVYPPEWPIKVVRASVDSSHHELQLVDLDKYAKVDHLASVYVPPLAPDSPGSHFYQLTYITARLRGPGGCPWDREQNHYSIKRYLLEEAYEVIDALDKQDIDALEEELGDLLLQISLHSEIAYSESEFEIGDVIRFLTSKLIRRHPHVFGDIQVENASHVTRNWQMIKKSERSQKGEEEVSVLDGVPRALPALARAQSISVRAAKTGFEWDDARQLWEKVLEELEEVKDSAADELPMELGDLLFVLVNWARFHGIDAEESLRIATDKFEQRFREMERRARSQGKELEQLSIDEMDALWEEIKEQEKNVKLEA</sequence>
<dbReference type="Gene3D" id="1.10.287.1080">
    <property type="entry name" value="MazG-like"/>
    <property type="match status" value="2"/>
</dbReference>
<reference evidence="4" key="1">
    <citation type="journal article" date="2010" name="Stand. Genomic Sci.">
        <title>Complete genome sequence of 'Thermobaculum terrenum' type strain (YNP1).</title>
        <authorList>
            <person name="Kiss H."/>
            <person name="Cleland D."/>
            <person name="Lapidus A."/>
            <person name="Lucas S."/>
            <person name="Glavina Del Rio T."/>
            <person name="Nolan M."/>
            <person name="Tice H."/>
            <person name="Han C."/>
            <person name="Goodwin L."/>
            <person name="Pitluck S."/>
            <person name="Liolios K."/>
            <person name="Ivanova N."/>
            <person name="Mavromatis K."/>
            <person name="Ovchinnikova G."/>
            <person name="Pati A."/>
            <person name="Chen A."/>
            <person name="Palaniappan K."/>
            <person name="Land M."/>
            <person name="Hauser L."/>
            <person name="Chang Y."/>
            <person name="Jeffries C."/>
            <person name="Lu M."/>
            <person name="Brettin T."/>
            <person name="Detter J."/>
            <person name="Goker M."/>
            <person name="Tindall B."/>
            <person name="Beck B."/>
            <person name="McDermott T."/>
            <person name="Woyke T."/>
            <person name="Bristow J."/>
            <person name="Eisen J."/>
            <person name="Markowitz V."/>
            <person name="Hugenholtz P."/>
            <person name="Kyrpides N."/>
            <person name="Klenk H."/>
            <person name="Cheng J."/>
        </authorList>
    </citation>
    <scope>NUCLEOTIDE SEQUENCE [LARGE SCALE GENOMIC DNA]</scope>
    <source>
        <strain evidence="4">ATCC BAA-798 / YNP1</strain>
    </source>
</reference>
<dbReference type="RefSeq" id="WP_012874901.1">
    <property type="nucleotide sequence ID" value="NC_013525.1"/>
</dbReference>
<feature type="domain" description="NTP pyrophosphohydrolase MazG-like" evidence="2">
    <location>
        <begin position="407"/>
        <end position="462"/>
    </location>
</feature>
<dbReference type="GO" id="GO:0046047">
    <property type="term" value="P:TTP catabolic process"/>
    <property type="evidence" value="ECO:0007669"/>
    <property type="project" value="TreeGrafter"/>
</dbReference>
<feature type="domain" description="Tetrapyrrole methylase" evidence="1">
    <location>
        <begin position="6"/>
        <end position="192"/>
    </location>
</feature>
<dbReference type="KEGG" id="ttr:Tter_0949"/>
<proteinExistence type="predicted"/>
<evidence type="ECO:0000259" key="1">
    <source>
        <dbReference type="Pfam" id="PF00590"/>
    </source>
</evidence>
<name>D1CG10_THET1</name>
<dbReference type="InterPro" id="IPR000878">
    <property type="entry name" value="4pyrrol_Mease"/>
</dbReference>
<dbReference type="GO" id="GO:0006950">
    <property type="term" value="P:response to stress"/>
    <property type="evidence" value="ECO:0007669"/>
    <property type="project" value="UniProtKB-ARBA"/>
</dbReference>
<dbReference type="CDD" id="cd11528">
    <property type="entry name" value="NTP-PPase_MazG_Nterm"/>
    <property type="match status" value="1"/>
</dbReference>
<dbReference type="GO" id="GO:0046052">
    <property type="term" value="P:UTP catabolic process"/>
    <property type="evidence" value="ECO:0007669"/>
    <property type="project" value="TreeGrafter"/>
</dbReference>
<dbReference type="GO" id="GO:0046081">
    <property type="term" value="P:dUTP catabolic process"/>
    <property type="evidence" value="ECO:0007669"/>
    <property type="project" value="TreeGrafter"/>
</dbReference>
<dbReference type="FunFam" id="1.10.287.1080:FF:000003">
    <property type="entry name" value="Nucleoside triphosphate pyrophosphohydrolase"/>
    <property type="match status" value="1"/>
</dbReference>